<evidence type="ECO:0000256" key="5">
    <source>
        <dbReference type="ARBA" id="ARBA00022729"/>
    </source>
</evidence>
<protein>
    <submittedName>
        <fullName evidence="14">TonB-dependent receptor</fullName>
    </submittedName>
</protein>
<gene>
    <name evidence="14" type="ORF">H3Z83_02710</name>
</gene>
<dbReference type="PROSITE" id="PS52016">
    <property type="entry name" value="TONB_DEPENDENT_REC_3"/>
    <property type="match status" value="1"/>
</dbReference>
<evidence type="ECO:0000256" key="8">
    <source>
        <dbReference type="ARBA" id="ARBA00023170"/>
    </source>
</evidence>
<sequence>MILNRKWLLPLIMISNIVFSQKKEQVKKDEKLDEVIVTATRTKRQLSLVPMPVTLITKKQLQKSGSVRLRDILLEQTGIVMVTDFGNSEGLQLQGVSADYTLIMIDGVPIVGRTSGNIDLNRLTVNSIKQIEVVKGPSSSLYGSEAIGGVVNIITETPKENQLKGNFQLLTRFGAKNELDINAGITSKKDKLGVVADVNLNSSGGFDLSPETENITTYPHQNFTGNLKVLYDFSENLKGNISQRLYTQNQKSAFGNNTQRDWNFSTNWNHRINNSWSIDYSFYGTQYKAESVFNNEVTVFDRSLNRPEIKSKLKLKNSNLITGVGVNFDALLRSEFDDKKKFIAYYAFAQYDFNPLNRLNVVLGARFDNPDKYKSAFSPKLSARYKINNWLAVKTSVGTGFKAPDFRQLYLNFRNGVGGYIVLGTQAIHDLYPNATGLERIERELKPETSIGYNFGFQIKPINNLKLDINLFRNDISELIDTFDTELNPNELNLPNNTRVFSYRNISEVYTQGVELDVSYKLNHNLKILGGYQFLDTGDKEQESKIKNGEIFIRRTSSSSSEKLTLNNYFGLANRSKHTANLKLFYENFEHNFSANIRGIYRSKYALFDTNNSQGIIDNYDKFVSDNLQINLTIDKSFKDFITLQVGVDNLFNEEGVENSNNFPNNDSVLRLGRIIYSRIQFNF</sequence>
<reference evidence="14 15" key="1">
    <citation type="submission" date="2020-07" db="EMBL/GenBank/DDBJ databases">
        <title>Bacterium isolated from marine sediment.</title>
        <authorList>
            <person name="Shang D."/>
            <person name="Du Z.-J."/>
        </authorList>
    </citation>
    <scope>NUCLEOTIDE SEQUENCE [LARGE SCALE GENOMIC DNA]</scope>
    <source>
        <strain evidence="14 15">S7007</strain>
    </source>
</reference>
<evidence type="ECO:0000256" key="1">
    <source>
        <dbReference type="ARBA" id="ARBA00004571"/>
    </source>
</evidence>
<keyword evidence="15" id="KW-1185">Reference proteome</keyword>
<dbReference type="PANTHER" id="PTHR30069:SF29">
    <property type="entry name" value="HEMOGLOBIN AND HEMOGLOBIN-HAPTOGLOBIN-BINDING PROTEIN 1-RELATED"/>
    <property type="match status" value="1"/>
</dbReference>
<dbReference type="Gene3D" id="2.170.130.10">
    <property type="entry name" value="TonB-dependent receptor, plug domain"/>
    <property type="match status" value="1"/>
</dbReference>
<evidence type="ECO:0000256" key="10">
    <source>
        <dbReference type="PROSITE-ProRule" id="PRU01360"/>
    </source>
</evidence>
<keyword evidence="7 10" id="KW-0472">Membrane</keyword>
<keyword evidence="8 14" id="KW-0675">Receptor</keyword>
<evidence type="ECO:0000313" key="15">
    <source>
        <dbReference type="Proteomes" id="UP000563906"/>
    </source>
</evidence>
<dbReference type="InterPro" id="IPR012910">
    <property type="entry name" value="Plug_dom"/>
</dbReference>
<feature type="domain" description="TonB-dependent receptor plug" evidence="13">
    <location>
        <begin position="49"/>
        <end position="150"/>
    </location>
</feature>
<dbReference type="Gene3D" id="2.40.170.20">
    <property type="entry name" value="TonB-dependent receptor, beta-barrel domain"/>
    <property type="match status" value="1"/>
</dbReference>
<dbReference type="InterPro" id="IPR000531">
    <property type="entry name" value="Beta-barrel_TonB"/>
</dbReference>
<comment type="subcellular location">
    <subcellularLocation>
        <location evidence="1 10">Cell outer membrane</location>
        <topology evidence="1 10">Multi-pass membrane protein</topology>
    </subcellularLocation>
</comment>
<evidence type="ECO:0000256" key="6">
    <source>
        <dbReference type="ARBA" id="ARBA00023077"/>
    </source>
</evidence>
<dbReference type="AlphaFoldDB" id="A0A839AJX3"/>
<accession>A0A839AJX3</accession>
<evidence type="ECO:0000256" key="2">
    <source>
        <dbReference type="ARBA" id="ARBA00022448"/>
    </source>
</evidence>
<keyword evidence="5" id="KW-0732">Signal</keyword>
<evidence type="ECO:0000313" key="14">
    <source>
        <dbReference type="EMBL" id="MBA6155442.1"/>
    </source>
</evidence>
<evidence type="ECO:0000256" key="4">
    <source>
        <dbReference type="ARBA" id="ARBA00022692"/>
    </source>
</evidence>
<dbReference type="RefSeq" id="WP_182123943.1">
    <property type="nucleotide sequence ID" value="NZ_JACGLS010000001.1"/>
</dbReference>
<dbReference type="EMBL" id="JACGLS010000001">
    <property type="protein sequence ID" value="MBA6155442.1"/>
    <property type="molecule type" value="Genomic_DNA"/>
</dbReference>
<dbReference type="GO" id="GO:0044718">
    <property type="term" value="P:siderophore transmembrane transport"/>
    <property type="evidence" value="ECO:0007669"/>
    <property type="project" value="TreeGrafter"/>
</dbReference>
<organism evidence="14 15">
    <name type="scientific">Tenacibaculum pelagium</name>
    <dbReference type="NCBI Taxonomy" id="2759527"/>
    <lineage>
        <taxon>Bacteria</taxon>
        <taxon>Pseudomonadati</taxon>
        <taxon>Bacteroidota</taxon>
        <taxon>Flavobacteriia</taxon>
        <taxon>Flavobacteriales</taxon>
        <taxon>Flavobacteriaceae</taxon>
        <taxon>Tenacibaculum</taxon>
    </lineage>
</organism>
<dbReference type="Pfam" id="PF07715">
    <property type="entry name" value="Plug"/>
    <property type="match status" value="1"/>
</dbReference>
<evidence type="ECO:0000259" key="13">
    <source>
        <dbReference type="Pfam" id="PF07715"/>
    </source>
</evidence>
<evidence type="ECO:0000256" key="9">
    <source>
        <dbReference type="ARBA" id="ARBA00023237"/>
    </source>
</evidence>
<name>A0A839AJX3_9FLAO</name>
<dbReference type="PANTHER" id="PTHR30069">
    <property type="entry name" value="TONB-DEPENDENT OUTER MEMBRANE RECEPTOR"/>
    <property type="match status" value="1"/>
</dbReference>
<dbReference type="InterPro" id="IPR039426">
    <property type="entry name" value="TonB-dep_rcpt-like"/>
</dbReference>
<keyword evidence="3 10" id="KW-1134">Transmembrane beta strand</keyword>
<dbReference type="CDD" id="cd01347">
    <property type="entry name" value="ligand_gated_channel"/>
    <property type="match status" value="1"/>
</dbReference>
<comment type="similarity">
    <text evidence="10 11">Belongs to the TonB-dependent receptor family.</text>
</comment>
<evidence type="ECO:0000259" key="12">
    <source>
        <dbReference type="Pfam" id="PF00593"/>
    </source>
</evidence>
<feature type="domain" description="TonB-dependent receptor-like beta-barrel" evidence="12">
    <location>
        <begin position="206"/>
        <end position="651"/>
    </location>
</feature>
<evidence type="ECO:0000256" key="11">
    <source>
        <dbReference type="RuleBase" id="RU003357"/>
    </source>
</evidence>
<dbReference type="GO" id="GO:0009279">
    <property type="term" value="C:cell outer membrane"/>
    <property type="evidence" value="ECO:0007669"/>
    <property type="project" value="UniProtKB-SubCell"/>
</dbReference>
<proteinExistence type="inferred from homology"/>
<comment type="caution">
    <text evidence="14">The sequence shown here is derived from an EMBL/GenBank/DDBJ whole genome shotgun (WGS) entry which is preliminary data.</text>
</comment>
<dbReference type="GO" id="GO:0015344">
    <property type="term" value="F:siderophore uptake transmembrane transporter activity"/>
    <property type="evidence" value="ECO:0007669"/>
    <property type="project" value="TreeGrafter"/>
</dbReference>
<dbReference type="SUPFAM" id="SSF56935">
    <property type="entry name" value="Porins"/>
    <property type="match status" value="1"/>
</dbReference>
<dbReference type="Proteomes" id="UP000563906">
    <property type="component" value="Unassembled WGS sequence"/>
</dbReference>
<dbReference type="Pfam" id="PF00593">
    <property type="entry name" value="TonB_dep_Rec_b-barrel"/>
    <property type="match status" value="1"/>
</dbReference>
<keyword evidence="6 11" id="KW-0798">TonB box</keyword>
<keyword evidence="9 10" id="KW-0998">Cell outer membrane</keyword>
<evidence type="ECO:0000256" key="3">
    <source>
        <dbReference type="ARBA" id="ARBA00022452"/>
    </source>
</evidence>
<keyword evidence="4 10" id="KW-0812">Transmembrane</keyword>
<keyword evidence="2 10" id="KW-0813">Transport</keyword>
<dbReference type="InterPro" id="IPR036942">
    <property type="entry name" value="Beta-barrel_TonB_sf"/>
</dbReference>
<dbReference type="InterPro" id="IPR037066">
    <property type="entry name" value="Plug_dom_sf"/>
</dbReference>
<evidence type="ECO:0000256" key="7">
    <source>
        <dbReference type="ARBA" id="ARBA00023136"/>
    </source>
</evidence>